<protein>
    <submittedName>
        <fullName evidence="5">SDR family oxidoreductase</fullName>
    </submittedName>
</protein>
<keyword evidence="6" id="KW-1185">Reference proteome</keyword>
<dbReference type="InterPro" id="IPR057326">
    <property type="entry name" value="KR_dom"/>
</dbReference>
<dbReference type="SUPFAM" id="SSF51735">
    <property type="entry name" value="NAD(P)-binding Rossmann-fold domains"/>
    <property type="match status" value="1"/>
</dbReference>
<evidence type="ECO:0000313" key="5">
    <source>
        <dbReference type="EMBL" id="RTQ49766.1"/>
    </source>
</evidence>
<dbReference type="CDD" id="cd05355">
    <property type="entry name" value="SDR_c1"/>
    <property type="match status" value="1"/>
</dbReference>
<dbReference type="PRINTS" id="PR00080">
    <property type="entry name" value="SDRFAMILY"/>
</dbReference>
<dbReference type="RefSeq" id="WP_126693625.1">
    <property type="nucleotide sequence ID" value="NZ_RXOF01000006.1"/>
</dbReference>
<dbReference type="OrthoDB" id="9804104at2"/>
<dbReference type="NCBIfam" id="NF005214">
    <property type="entry name" value="PRK06701.1"/>
    <property type="match status" value="1"/>
</dbReference>
<dbReference type="Pfam" id="PF13561">
    <property type="entry name" value="adh_short_C2"/>
    <property type="match status" value="1"/>
</dbReference>
<organism evidence="5 6">
    <name type="scientific">Hymenobacter gummosus</name>
    <dbReference type="NCBI Taxonomy" id="1776032"/>
    <lineage>
        <taxon>Bacteria</taxon>
        <taxon>Pseudomonadati</taxon>
        <taxon>Bacteroidota</taxon>
        <taxon>Cytophagia</taxon>
        <taxon>Cytophagales</taxon>
        <taxon>Hymenobacteraceae</taxon>
        <taxon>Hymenobacter</taxon>
    </lineage>
</organism>
<comment type="caution">
    <text evidence="5">The sequence shown here is derived from an EMBL/GenBank/DDBJ whole genome shotgun (WGS) entry which is preliminary data.</text>
</comment>
<evidence type="ECO:0000259" key="4">
    <source>
        <dbReference type="SMART" id="SM00822"/>
    </source>
</evidence>
<accession>A0A431U304</accession>
<gene>
    <name evidence="5" type="ORF">EJV47_13235</name>
</gene>
<name>A0A431U304_9BACT</name>
<evidence type="ECO:0000256" key="3">
    <source>
        <dbReference type="SAM" id="MobiDB-lite"/>
    </source>
</evidence>
<evidence type="ECO:0000256" key="2">
    <source>
        <dbReference type="ARBA" id="ARBA00023002"/>
    </source>
</evidence>
<dbReference type="AlphaFoldDB" id="A0A431U304"/>
<evidence type="ECO:0000256" key="1">
    <source>
        <dbReference type="ARBA" id="ARBA00006484"/>
    </source>
</evidence>
<dbReference type="GO" id="GO:0016614">
    <property type="term" value="F:oxidoreductase activity, acting on CH-OH group of donors"/>
    <property type="evidence" value="ECO:0007669"/>
    <property type="project" value="UniProtKB-ARBA"/>
</dbReference>
<dbReference type="EMBL" id="RXOF01000006">
    <property type="protein sequence ID" value="RTQ49766.1"/>
    <property type="molecule type" value="Genomic_DNA"/>
</dbReference>
<feature type="domain" description="Ketoreductase" evidence="4">
    <location>
        <begin position="45"/>
        <end position="231"/>
    </location>
</feature>
<proteinExistence type="inferred from homology"/>
<dbReference type="Gene3D" id="3.40.50.720">
    <property type="entry name" value="NAD(P)-binding Rossmann-like Domain"/>
    <property type="match status" value="1"/>
</dbReference>
<reference evidence="5 6" key="1">
    <citation type="submission" date="2018-12" db="EMBL/GenBank/DDBJ databases">
        <title>Hymenobacter gummosus sp. nov., isolated from a spring.</title>
        <authorList>
            <person name="Nie L."/>
        </authorList>
    </citation>
    <scope>NUCLEOTIDE SEQUENCE [LARGE SCALE GENOMIC DNA]</scope>
    <source>
        <strain evidence="5 6">KCTC 52166</strain>
    </source>
</reference>
<dbReference type="PRINTS" id="PR00081">
    <property type="entry name" value="GDHRDH"/>
</dbReference>
<evidence type="ECO:0000313" key="6">
    <source>
        <dbReference type="Proteomes" id="UP000282184"/>
    </source>
</evidence>
<dbReference type="SMART" id="SM00822">
    <property type="entry name" value="PKS_KR"/>
    <property type="match status" value="1"/>
</dbReference>
<dbReference type="PROSITE" id="PS00061">
    <property type="entry name" value="ADH_SHORT"/>
    <property type="match status" value="1"/>
</dbReference>
<dbReference type="PANTHER" id="PTHR48107:SF16">
    <property type="entry name" value="NADPH-DEPENDENT ALDEHYDE REDUCTASE 1, CHLOROPLASTIC"/>
    <property type="match status" value="1"/>
</dbReference>
<keyword evidence="2" id="KW-0560">Oxidoreductase</keyword>
<feature type="region of interest" description="Disordered" evidence="3">
    <location>
        <begin position="1"/>
        <end position="31"/>
    </location>
</feature>
<dbReference type="InterPro" id="IPR020904">
    <property type="entry name" value="Sc_DH/Rdtase_CS"/>
</dbReference>
<sequence length="289" mass="31301">MSDDNKPTLFPPQHQDQQPGLESEMTPQPEYIRPGYKGADKLLDKVALITGGDSGIGRAVAVHFAREGADVAISYMPAEQEDAEKVQELVTGHGRRCLLLPGDLRDPEFCKQIVERTVQELGRLNILVNNAAEQHWHDSLTEIPDEELESVFQVNILSFFRVTRAALAHLGEGDSIINTSSVNAFRGNEQLIDYSSTKGAITAFTRSLALQLADKKIRVNSVAPGPIWTPFIPSTASALKVATFGRDSTMGRAGQPSEVAPAYVFLASEDGSYFTGQSLHPNGGAVVNA</sequence>
<dbReference type="FunFam" id="3.40.50.720:FF:000084">
    <property type="entry name" value="Short-chain dehydrogenase reductase"/>
    <property type="match status" value="1"/>
</dbReference>
<dbReference type="InterPro" id="IPR036291">
    <property type="entry name" value="NAD(P)-bd_dom_sf"/>
</dbReference>
<dbReference type="Proteomes" id="UP000282184">
    <property type="component" value="Unassembled WGS sequence"/>
</dbReference>
<dbReference type="PANTHER" id="PTHR48107">
    <property type="entry name" value="NADPH-DEPENDENT ALDEHYDE REDUCTASE-LIKE PROTEIN, CHLOROPLASTIC-RELATED"/>
    <property type="match status" value="1"/>
</dbReference>
<dbReference type="InterPro" id="IPR002347">
    <property type="entry name" value="SDR_fam"/>
</dbReference>
<comment type="similarity">
    <text evidence="1">Belongs to the short-chain dehydrogenases/reductases (SDR) family.</text>
</comment>